<accession>G4W993</accession>
<protein>
    <submittedName>
        <fullName evidence="2">Uncharacterized protein</fullName>
    </submittedName>
</protein>
<dbReference type="GeneID" id="14297486"/>
<organism evidence="2 3">
    <name type="scientific">Tetrasphaera phage TJE1</name>
    <dbReference type="NCBI Taxonomy" id="981335"/>
    <lineage>
        <taxon>Viruses</taxon>
        <taxon>Duplodnaviria</taxon>
        <taxon>Heunggongvirae</taxon>
        <taxon>Uroviricota</taxon>
        <taxon>Caudoviricetes</taxon>
        <taxon>Tijeunavirus</taxon>
        <taxon>Tijeunavirus TJE1</taxon>
    </lineage>
</organism>
<keyword evidence="3" id="KW-1185">Reference proteome</keyword>
<evidence type="ECO:0000313" key="2">
    <source>
        <dbReference type="EMBL" id="ADX42581.1"/>
    </source>
</evidence>
<evidence type="ECO:0000313" key="3">
    <source>
        <dbReference type="Proteomes" id="UP000002653"/>
    </source>
</evidence>
<feature type="compositionally biased region" description="Basic and acidic residues" evidence="1">
    <location>
        <begin position="136"/>
        <end position="147"/>
    </location>
</feature>
<dbReference type="EMBL" id="HQ225832">
    <property type="protein sequence ID" value="ADX42581.1"/>
    <property type="molecule type" value="Genomic_DNA"/>
</dbReference>
<evidence type="ECO:0000256" key="1">
    <source>
        <dbReference type="SAM" id="MobiDB-lite"/>
    </source>
</evidence>
<dbReference type="RefSeq" id="YP_007237973.1">
    <property type="nucleotide sequence ID" value="NC_019930.1"/>
</dbReference>
<name>G4W993_9CAUD</name>
<dbReference type="KEGG" id="vg:14297486"/>
<proteinExistence type="predicted"/>
<sequence>MNPAEMIRSLETFYGTPHTPRYIGMDLEIISSYIRKAFDAKGHGFLDQLFEQVTLDVSKSYGKLPDKAQLNEAAKKILPKADPNALPPPPKVPPVLSDQEAYNMELELRALAARNGKPMSDERIKEFGDTWAARAARREEEERRKNEDPEEEARRKRAIWVDFCTKRGIDPDSVEGGSK</sequence>
<reference evidence="2 3" key="1">
    <citation type="journal article" date="2012" name="Virus Genes">
        <title>Isolation and complete genome sequence of a bacteriophage lysing Tetrasphaera jenkinsii, a filamentous bacteria responsible for bulking in activated sludge.</title>
        <authorList>
            <person name="Petrovski S."/>
            <person name="Tillett D."/>
            <person name="Seviour R.J."/>
        </authorList>
    </citation>
    <scope>NUCLEOTIDE SEQUENCE [LARGE SCALE GENOMIC DNA]</scope>
</reference>
<dbReference type="Proteomes" id="UP000002653">
    <property type="component" value="Segment"/>
</dbReference>
<feature type="region of interest" description="Disordered" evidence="1">
    <location>
        <begin position="134"/>
        <end position="157"/>
    </location>
</feature>